<dbReference type="Gene3D" id="3.80.10.10">
    <property type="entry name" value="Ribonuclease Inhibitor"/>
    <property type="match status" value="1"/>
</dbReference>
<gene>
    <name evidence="1" type="ORF">TVAG_408450</name>
</gene>
<dbReference type="VEuPathDB" id="TrichDB:TVAG_032550"/>
<dbReference type="InterPro" id="IPR053139">
    <property type="entry name" value="Surface_bspA-like"/>
</dbReference>
<accession>A2F6P6</accession>
<dbReference type="SUPFAM" id="SSF52058">
    <property type="entry name" value="L domain-like"/>
    <property type="match status" value="1"/>
</dbReference>
<dbReference type="KEGG" id="tva:4757241"/>
<dbReference type="Pfam" id="PF13306">
    <property type="entry name" value="LRR_5"/>
    <property type="match status" value="2"/>
</dbReference>
<evidence type="ECO:0008006" key="3">
    <source>
        <dbReference type="Google" id="ProtNLM"/>
    </source>
</evidence>
<protein>
    <recommendedName>
        <fullName evidence="3">Surface antigen BspA-like</fullName>
    </recommendedName>
</protein>
<organism evidence="1 2">
    <name type="scientific">Trichomonas vaginalis (strain ATCC PRA-98 / G3)</name>
    <dbReference type="NCBI Taxonomy" id="412133"/>
    <lineage>
        <taxon>Eukaryota</taxon>
        <taxon>Metamonada</taxon>
        <taxon>Parabasalia</taxon>
        <taxon>Trichomonadida</taxon>
        <taxon>Trichomonadidae</taxon>
        <taxon>Trichomonas</taxon>
    </lineage>
</organism>
<dbReference type="InterPro" id="IPR032675">
    <property type="entry name" value="LRR_dom_sf"/>
</dbReference>
<dbReference type="PANTHER" id="PTHR45661">
    <property type="entry name" value="SURFACE ANTIGEN"/>
    <property type="match status" value="1"/>
</dbReference>
<dbReference type="EMBL" id="DS113638">
    <property type="protein sequence ID" value="EAX99435.1"/>
    <property type="molecule type" value="Genomic_DNA"/>
</dbReference>
<dbReference type="RefSeq" id="XP_001312365.1">
    <property type="nucleotide sequence ID" value="XM_001312364.1"/>
</dbReference>
<name>A2F6P6_TRIV3</name>
<dbReference type="InterPro" id="IPR026906">
    <property type="entry name" value="LRR_5"/>
</dbReference>
<reference evidence="1" key="2">
    <citation type="journal article" date="2007" name="Science">
        <title>Draft genome sequence of the sexually transmitted pathogen Trichomonas vaginalis.</title>
        <authorList>
            <person name="Carlton J.M."/>
            <person name="Hirt R.P."/>
            <person name="Silva J.C."/>
            <person name="Delcher A.L."/>
            <person name="Schatz M."/>
            <person name="Zhao Q."/>
            <person name="Wortman J.R."/>
            <person name="Bidwell S.L."/>
            <person name="Alsmark U.C.M."/>
            <person name="Besteiro S."/>
            <person name="Sicheritz-Ponten T."/>
            <person name="Noel C.J."/>
            <person name="Dacks J.B."/>
            <person name="Foster P.G."/>
            <person name="Simillion C."/>
            <person name="Van de Peer Y."/>
            <person name="Miranda-Saavedra D."/>
            <person name="Barton G.J."/>
            <person name="Westrop G.D."/>
            <person name="Mueller S."/>
            <person name="Dessi D."/>
            <person name="Fiori P.L."/>
            <person name="Ren Q."/>
            <person name="Paulsen I."/>
            <person name="Zhang H."/>
            <person name="Bastida-Corcuera F.D."/>
            <person name="Simoes-Barbosa A."/>
            <person name="Brown M.T."/>
            <person name="Hayes R.D."/>
            <person name="Mukherjee M."/>
            <person name="Okumura C.Y."/>
            <person name="Schneider R."/>
            <person name="Smith A.J."/>
            <person name="Vanacova S."/>
            <person name="Villalvazo M."/>
            <person name="Haas B.J."/>
            <person name="Pertea M."/>
            <person name="Feldblyum T.V."/>
            <person name="Utterback T.R."/>
            <person name="Shu C.L."/>
            <person name="Osoegawa K."/>
            <person name="de Jong P.J."/>
            <person name="Hrdy I."/>
            <person name="Horvathova L."/>
            <person name="Zubacova Z."/>
            <person name="Dolezal P."/>
            <person name="Malik S.B."/>
            <person name="Logsdon J.M. Jr."/>
            <person name="Henze K."/>
            <person name="Gupta A."/>
            <person name="Wang C.C."/>
            <person name="Dunne R.L."/>
            <person name="Upcroft J.A."/>
            <person name="Upcroft P."/>
            <person name="White O."/>
            <person name="Salzberg S.L."/>
            <person name="Tang P."/>
            <person name="Chiu C.-H."/>
            <person name="Lee Y.-S."/>
            <person name="Embley T.M."/>
            <person name="Coombs G.H."/>
            <person name="Mottram J.C."/>
            <person name="Tachezy J."/>
            <person name="Fraser-Liggett C.M."/>
            <person name="Johnson P.J."/>
        </authorList>
    </citation>
    <scope>NUCLEOTIDE SEQUENCE [LARGE SCALE GENOMIC DNA]</scope>
    <source>
        <strain evidence="1">G3</strain>
    </source>
</reference>
<dbReference type="InParanoid" id="A2F6P6"/>
<sequence>MLTTIAFHQILVKPLHLSSYDLSGDNVMTITSDADYKIDTFNKIIEKNVQKFIISSSASVKTFNGFNCITELEIQSSSSTEIPEKMFFGSSFIQKVTLPSNIKSIKDYAFAFSSISDINLAAITSIGNNAFEGCHKLTSISFDQDPEFGEYAFSGSGITSIRLKNCPQFLCSNCLSLTEITVLQTCIAIESNAFAYCTQLSTLNFEAGITMLSISEFA</sequence>
<dbReference type="Proteomes" id="UP000001542">
    <property type="component" value="Unassembled WGS sequence"/>
</dbReference>
<evidence type="ECO:0000313" key="2">
    <source>
        <dbReference type="Proteomes" id="UP000001542"/>
    </source>
</evidence>
<evidence type="ECO:0000313" key="1">
    <source>
        <dbReference type="EMBL" id="EAX99435.1"/>
    </source>
</evidence>
<reference evidence="1" key="1">
    <citation type="submission" date="2006-10" db="EMBL/GenBank/DDBJ databases">
        <authorList>
            <person name="Amadeo P."/>
            <person name="Zhao Q."/>
            <person name="Wortman J."/>
            <person name="Fraser-Liggett C."/>
            <person name="Carlton J."/>
        </authorList>
    </citation>
    <scope>NUCLEOTIDE SEQUENCE</scope>
    <source>
        <strain evidence="1">G3</strain>
    </source>
</reference>
<dbReference type="STRING" id="5722.A2F6P6"/>
<dbReference type="VEuPathDB" id="TrichDB:TVAGG3_0487410"/>
<dbReference type="AlphaFoldDB" id="A2F6P6"/>
<proteinExistence type="predicted"/>
<dbReference type="PANTHER" id="PTHR45661:SF3">
    <property type="entry name" value="IG-LIKE DOMAIN-CONTAINING PROTEIN"/>
    <property type="match status" value="1"/>
</dbReference>
<keyword evidence="2" id="KW-1185">Reference proteome</keyword>